<feature type="chain" id="PRO_5001784123" evidence="2">
    <location>
        <begin position="24"/>
        <end position="406"/>
    </location>
</feature>
<dbReference type="OMA" id="RMAYRES"/>
<keyword evidence="6" id="KW-1185">Reference proteome</keyword>
<accession>A0A084VUW9</accession>
<evidence type="ECO:0000256" key="2">
    <source>
        <dbReference type="SAM" id="SignalP"/>
    </source>
</evidence>
<dbReference type="InterPro" id="IPR017853">
    <property type="entry name" value="GH"/>
</dbReference>
<keyword evidence="1 2" id="KW-0732">Signal</keyword>
<dbReference type="InterPro" id="IPR001223">
    <property type="entry name" value="Glyco_hydro18_cat"/>
</dbReference>
<evidence type="ECO:0000313" key="4">
    <source>
        <dbReference type="EMBL" id="KFB41763.1"/>
    </source>
</evidence>
<dbReference type="Gene3D" id="3.10.50.10">
    <property type="match status" value="1"/>
</dbReference>
<sequence length="406" mass="45133">MMRKVGVIVTIWVLSLCPHLIDGQGKKFACSFNSQEAASIGFLPKYVPMEICTHVIFKWFRFPRFVGRQMFFDDNDKIAFSRLVTSVRQRSSTGRVVASINGTGTDFSGASEASVRRRAFVQAASTLFLELDADAIELNWERPGIQHGGNGMETDRRTMVTLLQDLRQVVNAASSLMKGRPRELWIRGSIHPLLISSSYNTFDVCDLVDQVTLDAIWTGSLSHAPIHSSSVTINHSEFGHSGDGKIDIGDGLTGATKTWIDNGCPPKKVLLGVGLHGLLNAVSSRKINNFGEDFFKWGSGDIKRMAYRESFGQRGWSFGWDQQGLTPYATRSLNNGQTERLSYEDVNSLRYKMDLVEQKRLGGVYADYIHSDDIYGTCGQAYPLSSYIASRLQAIPSDIGFAIEWS</sequence>
<dbReference type="PROSITE" id="PS51910">
    <property type="entry name" value="GH18_2"/>
    <property type="match status" value="1"/>
</dbReference>
<evidence type="ECO:0000313" key="5">
    <source>
        <dbReference type="EnsemblMetazoa" id="ASIC009397-PA"/>
    </source>
</evidence>
<dbReference type="Pfam" id="PF00704">
    <property type="entry name" value="Glyco_hydro_18"/>
    <property type="match status" value="1"/>
</dbReference>
<proteinExistence type="predicted"/>
<protein>
    <submittedName>
        <fullName evidence="4">AGAP008562-PA-like protein</fullName>
    </submittedName>
</protein>
<dbReference type="OrthoDB" id="73875at2759"/>
<reference evidence="4 6" key="1">
    <citation type="journal article" date="2014" name="BMC Genomics">
        <title>Genome sequence of Anopheles sinensis provides insight into genetics basis of mosquito competence for malaria parasites.</title>
        <authorList>
            <person name="Zhou D."/>
            <person name="Zhang D."/>
            <person name="Ding G."/>
            <person name="Shi L."/>
            <person name="Hou Q."/>
            <person name="Ye Y."/>
            <person name="Xu Y."/>
            <person name="Zhou H."/>
            <person name="Xiong C."/>
            <person name="Li S."/>
            <person name="Yu J."/>
            <person name="Hong S."/>
            <person name="Yu X."/>
            <person name="Zou P."/>
            <person name="Chen C."/>
            <person name="Chang X."/>
            <person name="Wang W."/>
            <person name="Lv Y."/>
            <person name="Sun Y."/>
            <person name="Ma L."/>
            <person name="Shen B."/>
            <person name="Zhu C."/>
        </authorList>
    </citation>
    <scope>NUCLEOTIDE SEQUENCE [LARGE SCALE GENOMIC DNA]</scope>
</reference>
<dbReference type="EnsemblMetazoa" id="ASIC009397-RA">
    <property type="protein sequence ID" value="ASIC009397-PA"/>
    <property type="gene ID" value="ASIC009397"/>
</dbReference>
<dbReference type="GO" id="GO:0005576">
    <property type="term" value="C:extracellular region"/>
    <property type="evidence" value="ECO:0007669"/>
    <property type="project" value="TreeGrafter"/>
</dbReference>
<dbReference type="GO" id="GO:0008061">
    <property type="term" value="F:chitin binding"/>
    <property type="evidence" value="ECO:0007669"/>
    <property type="project" value="InterPro"/>
</dbReference>
<dbReference type="EMBL" id="KE525143">
    <property type="protein sequence ID" value="KFB41763.1"/>
    <property type="molecule type" value="Genomic_DNA"/>
</dbReference>
<dbReference type="EMBL" id="ATLV01017052">
    <property type="status" value="NOT_ANNOTATED_CDS"/>
    <property type="molecule type" value="Genomic_DNA"/>
</dbReference>
<dbReference type="Gene3D" id="3.20.20.80">
    <property type="entry name" value="Glycosidases"/>
    <property type="match status" value="1"/>
</dbReference>
<evidence type="ECO:0000256" key="1">
    <source>
        <dbReference type="ARBA" id="ARBA00022729"/>
    </source>
</evidence>
<dbReference type="SMART" id="SM00636">
    <property type="entry name" value="Glyco_18"/>
    <property type="match status" value="1"/>
</dbReference>
<dbReference type="GO" id="GO:0006032">
    <property type="term" value="P:chitin catabolic process"/>
    <property type="evidence" value="ECO:0007669"/>
    <property type="project" value="TreeGrafter"/>
</dbReference>
<organism evidence="4">
    <name type="scientific">Anopheles sinensis</name>
    <name type="common">Mosquito</name>
    <dbReference type="NCBI Taxonomy" id="74873"/>
    <lineage>
        <taxon>Eukaryota</taxon>
        <taxon>Metazoa</taxon>
        <taxon>Ecdysozoa</taxon>
        <taxon>Arthropoda</taxon>
        <taxon>Hexapoda</taxon>
        <taxon>Insecta</taxon>
        <taxon>Pterygota</taxon>
        <taxon>Neoptera</taxon>
        <taxon>Endopterygota</taxon>
        <taxon>Diptera</taxon>
        <taxon>Nematocera</taxon>
        <taxon>Culicoidea</taxon>
        <taxon>Culicidae</taxon>
        <taxon>Anophelinae</taxon>
        <taxon>Anopheles</taxon>
    </lineage>
</organism>
<dbReference type="GO" id="GO:0004568">
    <property type="term" value="F:chitinase activity"/>
    <property type="evidence" value="ECO:0007669"/>
    <property type="project" value="TreeGrafter"/>
</dbReference>
<dbReference type="InterPro" id="IPR050314">
    <property type="entry name" value="Glycosyl_Hydrlase_18"/>
</dbReference>
<dbReference type="AlphaFoldDB" id="A0A084VUW9"/>
<gene>
    <name evidence="4" type="ORF">ZHAS_00009397</name>
</gene>
<evidence type="ECO:0000313" key="6">
    <source>
        <dbReference type="Proteomes" id="UP000030765"/>
    </source>
</evidence>
<dbReference type="InterPro" id="IPR011583">
    <property type="entry name" value="Chitinase_II/V-like_cat"/>
</dbReference>
<dbReference type="VEuPathDB" id="VectorBase:ASIC009397"/>
<dbReference type="SUPFAM" id="SSF51445">
    <property type="entry name" value="(Trans)glycosidases"/>
    <property type="match status" value="1"/>
</dbReference>
<dbReference type="Proteomes" id="UP000030765">
    <property type="component" value="Unassembled WGS sequence"/>
</dbReference>
<reference evidence="5" key="2">
    <citation type="submission" date="2020-05" db="UniProtKB">
        <authorList>
            <consortium name="EnsemblMetazoa"/>
        </authorList>
    </citation>
    <scope>IDENTIFICATION</scope>
</reference>
<name>A0A084VUW9_ANOSI</name>
<dbReference type="InterPro" id="IPR029070">
    <property type="entry name" value="Chitinase_insertion_sf"/>
</dbReference>
<evidence type="ECO:0000259" key="3">
    <source>
        <dbReference type="PROSITE" id="PS51910"/>
    </source>
</evidence>
<dbReference type="VEuPathDB" id="VectorBase:ASIS022761"/>
<dbReference type="GO" id="GO:0005975">
    <property type="term" value="P:carbohydrate metabolic process"/>
    <property type="evidence" value="ECO:0007669"/>
    <property type="project" value="InterPro"/>
</dbReference>
<dbReference type="STRING" id="74873.A0A084VUW9"/>
<dbReference type="PANTHER" id="PTHR11177">
    <property type="entry name" value="CHITINASE"/>
    <property type="match status" value="1"/>
</dbReference>
<feature type="domain" description="GH18" evidence="3">
    <location>
        <begin position="26"/>
        <end position="395"/>
    </location>
</feature>
<dbReference type="PANTHER" id="PTHR11177:SF144">
    <property type="entry name" value="CHITINASE 5"/>
    <property type="match status" value="1"/>
</dbReference>
<feature type="signal peptide" evidence="2">
    <location>
        <begin position="1"/>
        <end position="23"/>
    </location>
</feature>